<keyword evidence="2" id="KW-0677">Repeat</keyword>
<accession>A0A517LV36</accession>
<dbReference type="GO" id="GO:0020037">
    <property type="term" value="F:heme binding"/>
    <property type="evidence" value="ECO:0007669"/>
    <property type="project" value="InterPro"/>
</dbReference>
<feature type="domain" description="Cytochrome C Planctomycete-type" evidence="6">
    <location>
        <begin position="38"/>
        <end position="95"/>
    </location>
</feature>
<evidence type="ECO:0000256" key="5">
    <source>
        <dbReference type="SAM" id="SignalP"/>
    </source>
</evidence>
<feature type="signal peptide" evidence="5">
    <location>
        <begin position="1"/>
        <end position="21"/>
    </location>
</feature>
<dbReference type="Proteomes" id="UP000319557">
    <property type="component" value="Chromosome"/>
</dbReference>
<evidence type="ECO:0000313" key="7">
    <source>
        <dbReference type="EMBL" id="QDS86484.1"/>
    </source>
</evidence>
<dbReference type="Pfam" id="PF07635">
    <property type="entry name" value="PSCyt1"/>
    <property type="match status" value="1"/>
</dbReference>
<dbReference type="InterPro" id="IPR011429">
    <property type="entry name" value="Cyt_c_Planctomycete-type"/>
</dbReference>
<dbReference type="OrthoDB" id="226265at2"/>
<keyword evidence="1 3" id="KW-0853">WD repeat</keyword>
<feature type="chain" id="PRO_5021846045" evidence="5">
    <location>
        <begin position="22"/>
        <end position="459"/>
    </location>
</feature>
<dbReference type="PANTHER" id="PTHR19848">
    <property type="entry name" value="WD40 REPEAT PROTEIN"/>
    <property type="match status" value="1"/>
</dbReference>
<evidence type="ECO:0000256" key="3">
    <source>
        <dbReference type="PROSITE-ProRule" id="PRU00221"/>
    </source>
</evidence>
<proteinExistence type="predicted"/>
<keyword evidence="5" id="KW-0732">Signal</keyword>
<evidence type="ECO:0000313" key="8">
    <source>
        <dbReference type="Proteomes" id="UP000319557"/>
    </source>
</evidence>
<evidence type="ECO:0000256" key="2">
    <source>
        <dbReference type="ARBA" id="ARBA00022737"/>
    </source>
</evidence>
<dbReference type="GO" id="GO:0009055">
    <property type="term" value="F:electron transfer activity"/>
    <property type="evidence" value="ECO:0007669"/>
    <property type="project" value="InterPro"/>
</dbReference>
<dbReference type="InterPro" id="IPR036322">
    <property type="entry name" value="WD40_repeat_dom_sf"/>
</dbReference>
<dbReference type="InterPro" id="IPR015943">
    <property type="entry name" value="WD40/YVTN_repeat-like_dom_sf"/>
</dbReference>
<sequence precursor="true">MKYLISTFAMALLFASFSAAADSPNYDDHIKPLLRKYCLKCHGDDDQQADINMQSFTGVMRGGSGGALVVAGRSSQSLLVQIITDPDPAIRMPPESPAMPDAEVQLIRQWIDSGLRESATSKSMTKSRDISFQPAAGAGGRPESPAMPEALPEISVPKLVNPLPVLAMAASPWAPFVAVAAQDHIRLFNTETEKEIGKLPFPDGEPHVIRFSRDGNLLMVAGGRPVESGRVVLFDVKTGRRLAEIGDEIDAVLAADISADQTLVALGGTGRVVKVYSTSDGKLQHKLEKHTDWITSLAFSPEGHQLASGDRTGAIHLWDAASGGILLNLSEHKATVTSLDWRSDGKLLASAGEDGSLIWWDAGDGFPVVNRGKAHPPTRPVDVPYGEIPNGILSARFDASGNLISCGRDQHVRTWKPNGTPLGSFKLTTGLPISVAASSDAKVIAGDLTGNVHFWPLSK</sequence>
<keyword evidence="8" id="KW-1185">Reference proteome</keyword>
<dbReference type="RefSeq" id="WP_145342254.1">
    <property type="nucleotide sequence ID" value="NZ_CP036261.1"/>
</dbReference>
<dbReference type="InterPro" id="IPR036909">
    <property type="entry name" value="Cyt_c-like_dom_sf"/>
</dbReference>
<evidence type="ECO:0000259" key="6">
    <source>
        <dbReference type="Pfam" id="PF07635"/>
    </source>
</evidence>
<feature type="repeat" description="WD" evidence="3">
    <location>
        <begin position="329"/>
        <end position="361"/>
    </location>
</feature>
<protein>
    <submittedName>
        <fullName evidence="7">WD domain, G-beta repeat</fullName>
    </submittedName>
</protein>
<dbReference type="EMBL" id="CP036261">
    <property type="protein sequence ID" value="QDS86484.1"/>
    <property type="molecule type" value="Genomic_DNA"/>
</dbReference>
<gene>
    <name evidence="7" type="ORF">EC9_06460</name>
</gene>
<dbReference type="SMART" id="SM00320">
    <property type="entry name" value="WD40"/>
    <property type="match status" value="7"/>
</dbReference>
<dbReference type="PANTHER" id="PTHR19848:SF8">
    <property type="entry name" value="F-BOX AND WD REPEAT DOMAIN CONTAINING 7"/>
    <property type="match status" value="1"/>
</dbReference>
<dbReference type="SUPFAM" id="SSF46626">
    <property type="entry name" value="Cytochrome c"/>
    <property type="match status" value="1"/>
</dbReference>
<dbReference type="SUPFAM" id="SSF50978">
    <property type="entry name" value="WD40 repeat-like"/>
    <property type="match status" value="1"/>
</dbReference>
<dbReference type="PROSITE" id="PS50082">
    <property type="entry name" value="WD_REPEATS_2"/>
    <property type="match status" value="2"/>
</dbReference>
<dbReference type="KEGG" id="ruv:EC9_06460"/>
<dbReference type="AlphaFoldDB" id="A0A517LV36"/>
<organism evidence="7 8">
    <name type="scientific">Rosistilla ulvae</name>
    <dbReference type="NCBI Taxonomy" id="1930277"/>
    <lineage>
        <taxon>Bacteria</taxon>
        <taxon>Pseudomonadati</taxon>
        <taxon>Planctomycetota</taxon>
        <taxon>Planctomycetia</taxon>
        <taxon>Pirellulales</taxon>
        <taxon>Pirellulaceae</taxon>
        <taxon>Rosistilla</taxon>
    </lineage>
</organism>
<dbReference type="Pfam" id="PF00400">
    <property type="entry name" value="WD40"/>
    <property type="match status" value="3"/>
</dbReference>
<reference evidence="7 8" key="1">
    <citation type="submission" date="2019-02" db="EMBL/GenBank/DDBJ databases">
        <title>Deep-cultivation of Planctomycetes and their phenomic and genomic characterization uncovers novel biology.</title>
        <authorList>
            <person name="Wiegand S."/>
            <person name="Jogler M."/>
            <person name="Boedeker C."/>
            <person name="Pinto D."/>
            <person name="Vollmers J."/>
            <person name="Rivas-Marin E."/>
            <person name="Kohn T."/>
            <person name="Peeters S.H."/>
            <person name="Heuer A."/>
            <person name="Rast P."/>
            <person name="Oberbeckmann S."/>
            <person name="Bunk B."/>
            <person name="Jeske O."/>
            <person name="Meyerdierks A."/>
            <person name="Storesund J.E."/>
            <person name="Kallscheuer N."/>
            <person name="Luecker S."/>
            <person name="Lage O.M."/>
            <person name="Pohl T."/>
            <person name="Merkel B.J."/>
            <person name="Hornburger P."/>
            <person name="Mueller R.-W."/>
            <person name="Bruemmer F."/>
            <person name="Labrenz M."/>
            <person name="Spormann A.M."/>
            <person name="Op den Camp H."/>
            <person name="Overmann J."/>
            <person name="Amann R."/>
            <person name="Jetten M.S.M."/>
            <person name="Mascher T."/>
            <person name="Medema M.H."/>
            <person name="Devos D.P."/>
            <person name="Kaster A.-K."/>
            <person name="Ovreas L."/>
            <person name="Rohde M."/>
            <person name="Galperin M.Y."/>
            <person name="Jogler C."/>
        </authorList>
    </citation>
    <scope>NUCLEOTIDE SEQUENCE [LARGE SCALE GENOMIC DNA]</scope>
    <source>
        <strain evidence="7 8">EC9</strain>
    </source>
</reference>
<evidence type="ECO:0000256" key="4">
    <source>
        <dbReference type="SAM" id="MobiDB-lite"/>
    </source>
</evidence>
<dbReference type="Gene3D" id="2.130.10.10">
    <property type="entry name" value="YVTN repeat-like/Quinoprotein amine dehydrogenase"/>
    <property type="match status" value="2"/>
</dbReference>
<dbReference type="InterPro" id="IPR001680">
    <property type="entry name" value="WD40_rpt"/>
</dbReference>
<name>A0A517LV36_9BACT</name>
<feature type="repeat" description="WD" evidence="3">
    <location>
        <begin position="287"/>
        <end position="328"/>
    </location>
</feature>
<feature type="region of interest" description="Disordered" evidence="4">
    <location>
        <begin position="117"/>
        <end position="147"/>
    </location>
</feature>
<evidence type="ECO:0000256" key="1">
    <source>
        <dbReference type="ARBA" id="ARBA00022574"/>
    </source>
</evidence>
<dbReference type="PROSITE" id="PS50294">
    <property type="entry name" value="WD_REPEATS_REGION"/>
    <property type="match status" value="2"/>
</dbReference>